<accession>A0A154L1B2</accession>
<evidence type="ECO:0000313" key="8">
    <source>
        <dbReference type="Proteomes" id="UP000076335"/>
    </source>
</evidence>
<proteinExistence type="predicted"/>
<dbReference type="EMBL" id="LPVY01000023">
    <property type="protein sequence ID" value="KZB61603.1"/>
    <property type="molecule type" value="Genomic_DNA"/>
</dbReference>
<evidence type="ECO:0000256" key="1">
    <source>
        <dbReference type="ARBA" id="ARBA00022617"/>
    </source>
</evidence>
<feature type="chain" id="PRO_5007596737" description="Cytochrome c domain-containing protein" evidence="5">
    <location>
        <begin position="27"/>
        <end position="279"/>
    </location>
</feature>
<name>A0A154L1B2_9PROT</name>
<dbReference type="GO" id="GO:0046872">
    <property type="term" value="F:metal ion binding"/>
    <property type="evidence" value="ECO:0007669"/>
    <property type="project" value="UniProtKB-KW"/>
</dbReference>
<evidence type="ECO:0000256" key="5">
    <source>
        <dbReference type="SAM" id="SignalP"/>
    </source>
</evidence>
<dbReference type="Proteomes" id="UP000076335">
    <property type="component" value="Unassembled WGS sequence"/>
</dbReference>
<evidence type="ECO:0000256" key="3">
    <source>
        <dbReference type="ARBA" id="ARBA00023004"/>
    </source>
</evidence>
<dbReference type="PROSITE" id="PS51007">
    <property type="entry name" value="CYTC"/>
    <property type="match status" value="1"/>
</dbReference>
<evidence type="ECO:0000256" key="2">
    <source>
        <dbReference type="ARBA" id="ARBA00022723"/>
    </source>
</evidence>
<dbReference type="GO" id="GO:0009055">
    <property type="term" value="F:electron transfer activity"/>
    <property type="evidence" value="ECO:0007669"/>
    <property type="project" value="InterPro"/>
</dbReference>
<keyword evidence="2 4" id="KW-0479">Metal-binding</keyword>
<gene>
    <name evidence="7" type="ORF">AUP42_06515</name>
</gene>
<dbReference type="Pfam" id="PF00034">
    <property type="entry name" value="Cytochrom_C"/>
    <property type="match status" value="1"/>
</dbReference>
<dbReference type="SUPFAM" id="SSF46626">
    <property type="entry name" value="Cytochrome c"/>
    <property type="match status" value="1"/>
</dbReference>
<evidence type="ECO:0000313" key="7">
    <source>
        <dbReference type="EMBL" id="KZB61603.1"/>
    </source>
</evidence>
<dbReference type="OrthoDB" id="5728201at2"/>
<feature type="signal peptide" evidence="5">
    <location>
        <begin position="1"/>
        <end position="26"/>
    </location>
</feature>
<dbReference type="InterPro" id="IPR036909">
    <property type="entry name" value="Cyt_c-like_dom_sf"/>
</dbReference>
<reference evidence="7 8" key="1">
    <citation type="submission" date="2015-12" db="EMBL/GenBank/DDBJ databases">
        <title>Genome sequence of Thalassospira lucentensis MCCC 1A02072.</title>
        <authorList>
            <person name="Lu L."/>
            <person name="Lai Q."/>
            <person name="Shao Z."/>
            <person name="Qian P."/>
        </authorList>
    </citation>
    <scope>NUCLEOTIDE SEQUENCE [LARGE SCALE GENOMIC DNA]</scope>
    <source>
        <strain evidence="7 8">MCCC 1A02072</strain>
    </source>
</reference>
<dbReference type="GO" id="GO:0020037">
    <property type="term" value="F:heme binding"/>
    <property type="evidence" value="ECO:0007669"/>
    <property type="project" value="InterPro"/>
</dbReference>
<dbReference type="Gene3D" id="1.10.760.10">
    <property type="entry name" value="Cytochrome c-like domain"/>
    <property type="match status" value="1"/>
</dbReference>
<dbReference type="AlphaFoldDB" id="A0A154L1B2"/>
<protein>
    <recommendedName>
        <fullName evidence="6">Cytochrome c domain-containing protein</fullName>
    </recommendedName>
</protein>
<evidence type="ECO:0000256" key="4">
    <source>
        <dbReference type="PROSITE-ProRule" id="PRU00433"/>
    </source>
</evidence>
<keyword evidence="1 4" id="KW-0349">Heme</keyword>
<dbReference type="InterPro" id="IPR009056">
    <property type="entry name" value="Cyt_c-like_dom"/>
</dbReference>
<comment type="caution">
    <text evidence="7">The sequence shown here is derived from an EMBL/GenBank/DDBJ whole genome shotgun (WGS) entry which is preliminary data.</text>
</comment>
<keyword evidence="5" id="KW-0732">Signal</keyword>
<dbReference type="RefSeq" id="WP_062953204.1">
    <property type="nucleotide sequence ID" value="NZ_LPVY01000023.1"/>
</dbReference>
<evidence type="ECO:0000259" key="6">
    <source>
        <dbReference type="PROSITE" id="PS51007"/>
    </source>
</evidence>
<keyword evidence="3 4" id="KW-0408">Iron</keyword>
<organism evidence="7 8">
    <name type="scientific">Thalassospira lucentensis</name>
    <dbReference type="NCBI Taxonomy" id="168935"/>
    <lineage>
        <taxon>Bacteria</taxon>
        <taxon>Pseudomonadati</taxon>
        <taxon>Pseudomonadota</taxon>
        <taxon>Alphaproteobacteria</taxon>
        <taxon>Rhodospirillales</taxon>
        <taxon>Thalassospiraceae</taxon>
        <taxon>Thalassospira</taxon>
    </lineage>
</organism>
<sequence>MKSYRGYGVWLLLCVLLPFAGKAASAAELQVTTPTGAVSVYQTDELLSHPAAREITVADDAAYGRDMTYRAVPVASLIGDAGAVDDETGLEVIALDGFVANIPLPLVLLDGDETAQAWIAIEPEDAPWPNLPGKEVSAGPFSLVWVDAAVSHIRSEQWPYQVAKIGYAAFPAARWPQLALGDDAAQDAKRGQAVFIDQCFACHRMNGAGITELGPDLNLPMSPVDYFKPDALVMLIRDPASVRHWPDMQMHGFTTDQLSDAEIRDVIAYLQAMAGRKAE</sequence>
<feature type="domain" description="Cytochrome c" evidence="6">
    <location>
        <begin position="186"/>
        <end position="274"/>
    </location>
</feature>